<evidence type="ECO:0000256" key="3">
    <source>
        <dbReference type="ARBA" id="ARBA00022801"/>
    </source>
</evidence>
<comment type="similarity">
    <text evidence="2">Belongs to the histone deacetylase family. HD type 2 subfamily.</text>
</comment>
<dbReference type="PANTHER" id="PTHR10625">
    <property type="entry name" value="HISTONE DEACETYLASE HDAC1-RELATED"/>
    <property type="match status" value="1"/>
</dbReference>
<evidence type="ECO:0000256" key="2">
    <source>
        <dbReference type="ARBA" id="ARBA00007738"/>
    </source>
</evidence>
<dbReference type="EMBL" id="JBHFQA010000009">
    <property type="protein sequence ID" value="KAL2093855.1"/>
    <property type="molecule type" value="Genomic_DNA"/>
</dbReference>
<evidence type="ECO:0000259" key="6">
    <source>
        <dbReference type="Pfam" id="PF00850"/>
    </source>
</evidence>
<dbReference type="Gene3D" id="3.40.800.20">
    <property type="entry name" value="Histone deacetylase domain"/>
    <property type="match status" value="1"/>
</dbReference>
<dbReference type="Pfam" id="PF00850">
    <property type="entry name" value="Hist_deacetyl"/>
    <property type="match status" value="1"/>
</dbReference>
<evidence type="ECO:0000256" key="5">
    <source>
        <dbReference type="SAM" id="MobiDB-lite"/>
    </source>
</evidence>
<sequence length="689" mass="75384">MASKTAIIYDEEMTRYKLLWVDPACKIEVPERLTAIHEALLAKGLLERCVSLPVRQATDEEILLVHSEEYLEAVKQTPHMTLEDLMTFTQQYGDVYFHPNIFHCAKLAIGATLQLVDNVMTGKVRNGLALVRPPGHHSQRSAANGFCVFNNVAIAALYAKQHYNIKRVLIVDWDVHHGQGVQYCFEEDPSVLYFSWHRYEHQSFWPNLLESDYDSVGKGKGAGFNVNVPWNKVGMNHSDYLSVFFHVLLPVAYEFNPELVLVSAGFDSAIGDPEGHMSATPEIFAHLTHLLMPLAGGKLCAVLEGGYNLTALSQSVCQTVQSLLGDPAPQLTSVSSPCESALESLQNVRSAHQQYWTCFKHSAVAAVSEPSTKRSRIEKGDGEKAQQQEQQPTGEAENQSEEEVNWPEPLPRSAPPVRTAVALPAGVEDSLPEGCQHLEEATQASVLAIEKLRDELNEKGVKDERLFAALGKMVSLLDKMNNKEIRNGLAVVPDVSLAVRVAVQHALTSVDRVLVVFVGDGELPVDSYDGRILLVQICCKEPVAQKSQYHVPVCLKQGPGDVAGFLQAVLGLLLPIAYQHNPGLVLEVCAQGCAVKEAAWAQLTSLLQGLALGHTLALLQDSEECPLRATAASLMGAPAPNLGPLGALSPEDVQAVERERTRLKMKWGMLHISGTATVPLSTWLVHISL</sequence>
<dbReference type="InterPro" id="IPR037138">
    <property type="entry name" value="His_deacetylse_dom_sf"/>
</dbReference>
<dbReference type="InterPro" id="IPR023801">
    <property type="entry name" value="His_deacetylse_dom"/>
</dbReference>
<feature type="compositionally biased region" description="Basic and acidic residues" evidence="5">
    <location>
        <begin position="371"/>
        <end position="386"/>
    </location>
</feature>
<comment type="caution">
    <text evidence="7">The sequence shown here is derived from an EMBL/GenBank/DDBJ whole genome shotgun (WGS) entry which is preliminary data.</text>
</comment>
<gene>
    <name evidence="7" type="ORF">ACEWY4_011167</name>
</gene>
<accession>A0ABD1K407</accession>
<keyword evidence="3" id="KW-0378">Hydrolase</keyword>
<dbReference type="GO" id="GO:0005634">
    <property type="term" value="C:nucleus"/>
    <property type="evidence" value="ECO:0007669"/>
    <property type="project" value="UniProtKB-SubCell"/>
</dbReference>
<dbReference type="PRINTS" id="PR01270">
    <property type="entry name" value="HDASUPER"/>
</dbReference>
<dbReference type="Proteomes" id="UP001591681">
    <property type="component" value="Unassembled WGS sequence"/>
</dbReference>
<keyword evidence="4" id="KW-0539">Nucleus</keyword>
<dbReference type="GO" id="GO:0016787">
    <property type="term" value="F:hydrolase activity"/>
    <property type="evidence" value="ECO:0007669"/>
    <property type="project" value="UniProtKB-KW"/>
</dbReference>
<organism evidence="7 8">
    <name type="scientific">Coilia grayii</name>
    <name type="common">Gray's grenadier anchovy</name>
    <dbReference type="NCBI Taxonomy" id="363190"/>
    <lineage>
        <taxon>Eukaryota</taxon>
        <taxon>Metazoa</taxon>
        <taxon>Chordata</taxon>
        <taxon>Craniata</taxon>
        <taxon>Vertebrata</taxon>
        <taxon>Euteleostomi</taxon>
        <taxon>Actinopterygii</taxon>
        <taxon>Neopterygii</taxon>
        <taxon>Teleostei</taxon>
        <taxon>Clupei</taxon>
        <taxon>Clupeiformes</taxon>
        <taxon>Clupeoidei</taxon>
        <taxon>Engraulidae</taxon>
        <taxon>Coilinae</taxon>
        <taxon>Coilia</taxon>
    </lineage>
</organism>
<dbReference type="AlphaFoldDB" id="A0ABD1K407"/>
<evidence type="ECO:0000256" key="4">
    <source>
        <dbReference type="ARBA" id="ARBA00023242"/>
    </source>
</evidence>
<dbReference type="InterPro" id="IPR023696">
    <property type="entry name" value="Ureohydrolase_dom_sf"/>
</dbReference>
<comment type="subcellular location">
    <subcellularLocation>
        <location evidence="1">Nucleus</location>
    </subcellularLocation>
</comment>
<dbReference type="SUPFAM" id="SSF52768">
    <property type="entry name" value="Arginase/deacetylase"/>
    <property type="match status" value="2"/>
</dbReference>
<name>A0ABD1K407_9TELE</name>
<proteinExistence type="inferred from homology"/>
<keyword evidence="8" id="KW-1185">Reference proteome</keyword>
<feature type="region of interest" description="Disordered" evidence="5">
    <location>
        <begin position="369"/>
        <end position="416"/>
    </location>
</feature>
<reference evidence="7 8" key="1">
    <citation type="submission" date="2024-09" db="EMBL/GenBank/DDBJ databases">
        <title>A chromosome-level genome assembly of Gray's grenadier anchovy, Coilia grayii.</title>
        <authorList>
            <person name="Fu Z."/>
        </authorList>
    </citation>
    <scope>NUCLEOTIDE SEQUENCE [LARGE SCALE GENOMIC DNA]</scope>
    <source>
        <strain evidence="7">G4</strain>
        <tissue evidence="7">Muscle</tissue>
    </source>
</reference>
<protein>
    <recommendedName>
        <fullName evidence="6">Histone deacetylase domain-containing protein</fullName>
    </recommendedName>
</protein>
<dbReference type="PANTHER" id="PTHR10625:SF43">
    <property type="entry name" value="POLYAMINE DEACETYLASE HDAC10"/>
    <property type="match status" value="1"/>
</dbReference>
<dbReference type="FunFam" id="3.40.800.20:FF:000005">
    <property type="entry name" value="histone deacetylase 6"/>
    <property type="match status" value="1"/>
</dbReference>
<evidence type="ECO:0000313" key="8">
    <source>
        <dbReference type="Proteomes" id="UP001591681"/>
    </source>
</evidence>
<feature type="domain" description="Histone deacetylase" evidence="6">
    <location>
        <begin position="28"/>
        <end position="322"/>
    </location>
</feature>
<feature type="compositionally biased region" description="Polar residues" evidence="5">
    <location>
        <begin position="387"/>
        <end position="397"/>
    </location>
</feature>
<evidence type="ECO:0000313" key="7">
    <source>
        <dbReference type="EMBL" id="KAL2093855.1"/>
    </source>
</evidence>
<dbReference type="InterPro" id="IPR000286">
    <property type="entry name" value="HDACs"/>
</dbReference>
<evidence type="ECO:0000256" key="1">
    <source>
        <dbReference type="ARBA" id="ARBA00004123"/>
    </source>
</evidence>